<protein>
    <submittedName>
        <fullName evidence="2">Uncharacterized protein</fullName>
    </submittedName>
</protein>
<gene>
    <name evidence="2" type="ORF">VNO77_21945</name>
</gene>
<organism evidence="2 3">
    <name type="scientific">Canavalia gladiata</name>
    <name type="common">Sword bean</name>
    <name type="synonym">Dolichos gladiatus</name>
    <dbReference type="NCBI Taxonomy" id="3824"/>
    <lineage>
        <taxon>Eukaryota</taxon>
        <taxon>Viridiplantae</taxon>
        <taxon>Streptophyta</taxon>
        <taxon>Embryophyta</taxon>
        <taxon>Tracheophyta</taxon>
        <taxon>Spermatophyta</taxon>
        <taxon>Magnoliopsida</taxon>
        <taxon>eudicotyledons</taxon>
        <taxon>Gunneridae</taxon>
        <taxon>Pentapetalae</taxon>
        <taxon>rosids</taxon>
        <taxon>fabids</taxon>
        <taxon>Fabales</taxon>
        <taxon>Fabaceae</taxon>
        <taxon>Papilionoideae</taxon>
        <taxon>50 kb inversion clade</taxon>
        <taxon>NPAAA clade</taxon>
        <taxon>indigoferoid/millettioid clade</taxon>
        <taxon>Phaseoleae</taxon>
        <taxon>Canavalia</taxon>
    </lineage>
</organism>
<dbReference type="AlphaFoldDB" id="A0AAN9L1V4"/>
<feature type="region of interest" description="Disordered" evidence="1">
    <location>
        <begin position="100"/>
        <end position="122"/>
    </location>
</feature>
<name>A0AAN9L1V4_CANGL</name>
<evidence type="ECO:0000313" key="3">
    <source>
        <dbReference type="Proteomes" id="UP001367508"/>
    </source>
</evidence>
<comment type="caution">
    <text evidence="2">The sequence shown here is derived from an EMBL/GenBank/DDBJ whole genome shotgun (WGS) entry which is preliminary data.</text>
</comment>
<reference evidence="2 3" key="1">
    <citation type="submission" date="2024-01" db="EMBL/GenBank/DDBJ databases">
        <title>The genomes of 5 underutilized Papilionoideae crops provide insights into root nodulation and disease resistanc.</title>
        <authorList>
            <person name="Jiang F."/>
        </authorList>
    </citation>
    <scope>NUCLEOTIDE SEQUENCE [LARGE SCALE GENOMIC DNA]</scope>
    <source>
        <strain evidence="2">LVBAO_FW01</strain>
        <tissue evidence="2">Leaves</tissue>
    </source>
</reference>
<proteinExistence type="predicted"/>
<feature type="compositionally biased region" description="Low complexity" evidence="1">
    <location>
        <begin position="101"/>
        <end position="122"/>
    </location>
</feature>
<dbReference type="Proteomes" id="UP001367508">
    <property type="component" value="Unassembled WGS sequence"/>
</dbReference>
<evidence type="ECO:0000256" key="1">
    <source>
        <dbReference type="SAM" id="MobiDB-lite"/>
    </source>
</evidence>
<evidence type="ECO:0000313" key="2">
    <source>
        <dbReference type="EMBL" id="KAK7327852.1"/>
    </source>
</evidence>
<sequence length="182" mass="19742">MDGNKLTSHVADDSYLLDSLSFSGLVSIQDQQLKLPSNQAKHGQVSTHDPEFEFTSTKANLNSAVNPIKITPADQLISNGQLQPQELAFQTNHSLIINPPSSSSSLLATHSSSKVSSRKTGSTMKYHELNKASKHTNKESVMTGAGFGQKIKSFLLPCRECRTIKPGAVKAQSVPGENFKIY</sequence>
<accession>A0AAN9L1V4</accession>
<keyword evidence="3" id="KW-1185">Reference proteome</keyword>
<dbReference type="EMBL" id="JAYMYQ010000005">
    <property type="protein sequence ID" value="KAK7327852.1"/>
    <property type="molecule type" value="Genomic_DNA"/>
</dbReference>